<dbReference type="EMBL" id="MU853413">
    <property type="protein sequence ID" value="KAK4133221.1"/>
    <property type="molecule type" value="Genomic_DNA"/>
</dbReference>
<evidence type="ECO:0000313" key="3">
    <source>
        <dbReference type="Proteomes" id="UP001304895"/>
    </source>
</evidence>
<dbReference type="PANTHER" id="PTHR36847:SF1">
    <property type="entry name" value="AMIDOLIGASE ENZYME"/>
    <property type="match status" value="1"/>
</dbReference>
<feature type="region of interest" description="Disordered" evidence="1">
    <location>
        <begin position="370"/>
        <end position="391"/>
    </location>
</feature>
<feature type="compositionally biased region" description="Gly residues" evidence="1">
    <location>
        <begin position="373"/>
        <end position="384"/>
    </location>
</feature>
<protein>
    <recommendedName>
        <fullName evidence="4">Amidoligase enzyme</fullName>
    </recommendedName>
</protein>
<keyword evidence="3" id="KW-1185">Reference proteome</keyword>
<organism evidence="2 3">
    <name type="scientific">Trichocladium antarcticum</name>
    <dbReference type="NCBI Taxonomy" id="1450529"/>
    <lineage>
        <taxon>Eukaryota</taxon>
        <taxon>Fungi</taxon>
        <taxon>Dikarya</taxon>
        <taxon>Ascomycota</taxon>
        <taxon>Pezizomycotina</taxon>
        <taxon>Sordariomycetes</taxon>
        <taxon>Sordariomycetidae</taxon>
        <taxon>Sordariales</taxon>
        <taxon>Chaetomiaceae</taxon>
        <taxon>Trichocladium</taxon>
    </lineage>
</organism>
<accession>A0AAN6ZCU6</accession>
<dbReference type="Pfam" id="PF12224">
    <property type="entry name" value="Amidoligase_2"/>
    <property type="match status" value="1"/>
</dbReference>
<dbReference type="AlphaFoldDB" id="A0AAN6ZCU6"/>
<reference evidence="2" key="1">
    <citation type="journal article" date="2023" name="Mol. Phylogenet. Evol.">
        <title>Genome-scale phylogeny and comparative genomics of the fungal order Sordariales.</title>
        <authorList>
            <person name="Hensen N."/>
            <person name="Bonometti L."/>
            <person name="Westerberg I."/>
            <person name="Brannstrom I.O."/>
            <person name="Guillou S."/>
            <person name="Cros-Aarteil S."/>
            <person name="Calhoun S."/>
            <person name="Haridas S."/>
            <person name="Kuo A."/>
            <person name="Mondo S."/>
            <person name="Pangilinan J."/>
            <person name="Riley R."/>
            <person name="LaButti K."/>
            <person name="Andreopoulos B."/>
            <person name="Lipzen A."/>
            <person name="Chen C."/>
            <person name="Yan M."/>
            <person name="Daum C."/>
            <person name="Ng V."/>
            <person name="Clum A."/>
            <person name="Steindorff A."/>
            <person name="Ohm R.A."/>
            <person name="Martin F."/>
            <person name="Silar P."/>
            <person name="Natvig D.O."/>
            <person name="Lalanne C."/>
            <person name="Gautier V."/>
            <person name="Ament-Velasquez S.L."/>
            <person name="Kruys A."/>
            <person name="Hutchinson M.I."/>
            <person name="Powell A.J."/>
            <person name="Barry K."/>
            <person name="Miller A.N."/>
            <person name="Grigoriev I.V."/>
            <person name="Debuchy R."/>
            <person name="Gladieux P."/>
            <person name="Hiltunen Thoren M."/>
            <person name="Johannesson H."/>
        </authorList>
    </citation>
    <scope>NUCLEOTIDE SEQUENCE</scope>
    <source>
        <strain evidence="2">CBS 123565</strain>
    </source>
</reference>
<evidence type="ECO:0008006" key="4">
    <source>
        <dbReference type="Google" id="ProtNLM"/>
    </source>
</evidence>
<dbReference type="InterPro" id="IPR022025">
    <property type="entry name" value="Amidoligase_2"/>
</dbReference>
<comment type="caution">
    <text evidence="2">The sequence shown here is derived from an EMBL/GenBank/DDBJ whole genome shotgun (WGS) entry which is preliminary data.</text>
</comment>
<dbReference type="PANTHER" id="PTHR36847">
    <property type="entry name" value="AMIDOLIGASE ENZYME"/>
    <property type="match status" value="1"/>
</dbReference>
<name>A0AAN6ZCU6_9PEZI</name>
<proteinExistence type="predicted"/>
<evidence type="ECO:0000313" key="2">
    <source>
        <dbReference type="EMBL" id="KAK4133221.1"/>
    </source>
</evidence>
<gene>
    <name evidence="2" type="ORF">BT67DRAFT_59864</name>
</gene>
<evidence type="ECO:0000256" key="1">
    <source>
        <dbReference type="SAM" id="MobiDB-lite"/>
    </source>
</evidence>
<reference evidence="2" key="2">
    <citation type="submission" date="2023-05" db="EMBL/GenBank/DDBJ databases">
        <authorList>
            <consortium name="Lawrence Berkeley National Laboratory"/>
            <person name="Steindorff A."/>
            <person name="Hensen N."/>
            <person name="Bonometti L."/>
            <person name="Westerberg I."/>
            <person name="Brannstrom I.O."/>
            <person name="Guillou S."/>
            <person name="Cros-Aarteil S."/>
            <person name="Calhoun S."/>
            <person name="Haridas S."/>
            <person name="Kuo A."/>
            <person name="Mondo S."/>
            <person name="Pangilinan J."/>
            <person name="Riley R."/>
            <person name="Labutti K."/>
            <person name="Andreopoulos B."/>
            <person name="Lipzen A."/>
            <person name="Chen C."/>
            <person name="Yanf M."/>
            <person name="Daum C."/>
            <person name="Ng V."/>
            <person name="Clum A."/>
            <person name="Ohm R."/>
            <person name="Martin F."/>
            <person name="Silar P."/>
            <person name="Natvig D."/>
            <person name="Lalanne C."/>
            <person name="Gautier V."/>
            <person name="Ament-Velasquez S.L."/>
            <person name="Kruys A."/>
            <person name="Hutchinson M.I."/>
            <person name="Powell A.J."/>
            <person name="Barry K."/>
            <person name="Miller A.N."/>
            <person name="Grigoriev I.V."/>
            <person name="Debuchy R."/>
            <person name="Gladieux P."/>
            <person name="Thoren M.H."/>
            <person name="Johannesson H."/>
        </authorList>
    </citation>
    <scope>NUCLEOTIDE SEQUENCE</scope>
    <source>
        <strain evidence="2">CBS 123565</strain>
    </source>
</reference>
<dbReference type="Proteomes" id="UP001304895">
    <property type="component" value="Unassembled WGS sequence"/>
</dbReference>
<sequence>MSSSSARPAPTRKGPSPLFGIEIEIFVKVKDRVQAKVLHKLASRGERASVPEHWQKWDFDLSNNSKVLAKKEAQRLVVGQAIEAAIKKALGDKHGWTCEPDASLKERDLDDRKPKDGRKYWGIEIISPPMSSKKHWQVDIKRIFEAVEKQFDLWTNECCACHVHVSPGPKQKDKYTLADLVKVANGAFLWEQALQGLLPPARRTNRYAEPNHTVFATAEYKAVQTKGWEPVFRKIFAAAKNGEMSLVGAMTQTSLDATTGELQANRYLSTSFHPYFRLGTIELRRQAGVASATAAIHRVLLALTLHVSALDYSYNNALKRKDHPTTGELVTELSRCNKLLPATCHGADFGRWLRKCADDYSGSPVVLRLRGGTSSGGGGGGGGQPSRDSRR</sequence>